<evidence type="ECO:0000256" key="1">
    <source>
        <dbReference type="SAM" id="MobiDB-lite"/>
    </source>
</evidence>
<feature type="region of interest" description="Disordered" evidence="1">
    <location>
        <begin position="539"/>
        <end position="576"/>
    </location>
</feature>
<accession>A0ABQ7KA69</accession>
<proteinExistence type="predicted"/>
<feature type="compositionally biased region" description="Polar residues" evidence="1">
    <location>
        <begin position="1"/>
        <end position="13"/>
    </location>
</feature>
<name>A0ABQ7KA69_9FUNG</name>
<evidence type="ECO:0000313" key="2">
    <source>
        <dbReference type="EMBL" id="KAG0294376.1"/>
    </source>
</evidence>
<protein>
    <submittedName>
        <fullName evidence="2">Uncharacterized protein</fullName>
    </submittedName>
</protein>
<feature type="compositionally biased region" description="Low complexity" evidence="1">
    <location>
        <begin position="14"/>
        <end position="24"/>
    </location>
</feature>
<feature type="region of interest" description="Disordered" evidence="1">
    <location>
        <begin position="1"/>
        <end position="26"/>
    </location>
</feature>
<feature type="region of interest" description="Disordered" evidence="1">
    <location>
        <begin position="43"/>
        <end position="124"/>
    </location>
</feature>
<organism evidence="2 3">
    <name type="scientific">Linnemannia gamsii</name>
    <dbReference type="NCBI Taxonomy" id="64522"/>
    <lineage>
        <taxon>Eukaryota</taxon>
        <taxon>Fungi</taxon>
        <taxon>Fungi incertae sedis</taxon>
        <taxon>Mucoromycota</taxon>
        <taxon>Mortierellomycotina</taxon>
        <taxon>Mortierellomycetes</taxon>
        <taxon>Mortierellales</taxon>
        <taxon>Mortierellaceae</taxon>
        <taxon>Linnemannia</taxon>
    </lineage>
</organism>
<feature type="compositionally biased region" description="Basic and acidic residues" evidence="1">
    <location>
        <begin position="150"/>
        <end position="170"/>
    </location>
</feature>
<comment type="caution">
    <text evidence="2">The sequence shown here is derived from an EMBL/GenBank/DDBJ whole genome shotgun (WGS) entry which is preliminary data.</text>
</comment>
<dbReference type="EMBL" id="JAAAIM010000121">
    <property type="protein sequence ID" value="KAG0294376.1"/>
    <property type="molecule type" value="Genomic_DNA"/>
</dbReference>
<dbReference type="Proteomes" id="UP001194696">
    <property type="component" value="Unassembled WGS sequence"/>
</dbReference>
<sequence>MTSLLFQSGKATFSSSSSSSSSSSATNPFQALAHFYEQELSDLQVDSGLQQQHPASEKQKSTNHLFPSSHSSYTRKDNASSSASHYRQQQDDYRIFSQGPTTTHWNPHTRSHLHISSPAGGGEGQADIAEYLKQRQDYYAREARLRSQDRHDGLGPIHDFSEPHSHGHSDYHHHHPHLASSRLEEQLSEWTLDQSQLQHHRGARGSSQLEQVWMDLGPDSLPDYNSGDTNWSRNMESAWSKSSEHTTLSPGTRPVTLPIPSGASNFHEAAASLHAPWPMAAWAIEAEAALMEVETIHHQHAIIADYGTRANPSTEMHQQWEAQTATAGPRESTWIQEFILADSAQEAKVFNSSDLRKEIVSVGQNKSSNRRGSVVKTCGFMFESKNHQDASDPTLLDLGELDFKATDSHFPSDDNHSATSILPLSPLALEKQSTSHPFIGYDPTHPQPDTKPNIMDISVSAKERPGQVFNDELFEGDMLQAWMETLAQEKQKADERVQETEDLKEIVTVRSAEEETKDRLVLEVALRRLNILMHQLGRTQRSFSTPNGNTGPGSKSKVAPISSQPPVRDYVPSYFQ</sequence>
<evidence type="ECO:0000313" key="3">
    <source>
        <dbReference type="Proteomes" id="UP001194696"/>
    </source>
</evidence>
<feature type="compositionally biased region" description="Polar residues" evidence="1">
    <location>
        <begin position="62"/>
        <end position="72"/>
    </location>
</feature>
<reference evidence="2 3" key="1">
    <citation type="journal article" date="2020" name="Fungal Divers.">
        <title>Resolving the Mortierellaceae phylogeny through synthesis of multi-gene phylogenetics and phylogenomics.</title>
        <authorList>
            <person name="Vandepol N."/>
            <person name="Liber J."/>
            <person name="Desiro A."/>
            <person name="Na H."/>
            <person name="Kennedy M."/>
            <person name="Barry K."/>
            <person name="Grigoriev I.V."/>
            <person name="Miller A.N."/>
            <person name="O'Donnell K."/>
            <person name="Stajich J.E."/>
            <person name="Bonito G."/>
        </authorList>
    </citation>
    <scope>NUCLEOTIDE SEQUENCE [LARGE SCALE GENOMIC DNA]</scope>
    <source>
        <strain evidence="2 3">AD045</strain>
    </source>
</reference>
<keyword evidence="3" id="KW-1185">Reference proteome</keyword>
<gene>
    <name evidence="2" type="ORF">BGZ96_001288</name>
</gene>
<feature type="region of interest" description="Disordered" evidence="1">
    <location>
        <begin position="150"/>
        <end position="182"/>
    </location>
</feature>
<feature type="compositionally biased region" description="Polar residues" evidence="1">
    <location>
        <begin position="539"/>
        <end position="553"/>
    </location>
</feature>